<gene>
    <name evidence="2" type="ORF">BCR34DRAFT_332640</name>
</gene>
<sequence length="690" mass="78039">MSSLNPCACCAQLFLNPALVGIDGLDHYDWARETGEILASAAHGCSFCSLLQRSFRLDHWKGAQNANLRKPPSKALGEIIIFQLSWNKYGDKIENLDITAEEVEAESDLLDWGLDGLLFSLSARVSYRVMTSKGDPATSIVRSILPSRTNNFKRSLVQANSWKTNCEKEHVSCKKLGKGPLPTRILDLECGNGLNRVRLRDDLAGHPGQYVCLSYCWGSAQSMVTRDDTIGDYKLGIDLVSLPRTIQNAVQVTKGLNMRYLWVDALCILQDSDEDKAKQCAQMDRIYERAYVTISAANTDDCHEGFLTRESHIRNDFPSLPIACPDGRRGSIYFHWESEDPLKDPIQDRAWTLQEHVLSPRLLIWSKYQMMWLCTTNLEQEEDIHYNLSGPYNPFGERFPGRFGQSNLAGLHKILSGKAPGAHGHCDFRHAPGYIMDEMQSTWEQIMVEYSRRKLSVKSDNLPALSGLVSRFRDFVQDDYLAGHWRKWLLPHLLWKCIDEKGGARHSYCPTWSWLSVDGPITIESLSASSIQAFIPQPAATIIRCTTTPLVTSAPYGRITSGELLIRGYVKAVTVHSNERQFDLDYPYDLTPTEQILPKITLDDPTAFWERTETRAPSIPSNSPHSDKVWCLPLFITGGESDGHAVMVRGLVLAKVDRSRYQRVGWFFGAAKWCYRERSKGLFEKYIIIV</sequence>
<dbReference type="InterPro" id="IPR010730">
    <property type="entry name" value="HET"/>
</dbReference>
<feature type="domain" description="Heterokaryon incompatibility" evidence="1">
    <location>
        <begin position="210"/>
        <end position="355"/>
    </location>
</feature>
<accession>A0A1Y1ZLG9</accession>
<dbReference type="Proteomes" id="UP000193144">
    <property type="component" value="Unassembled WGS sequence"/>
</dbReference>
<name>A0A1Y1ZLG9_9PLEO</name>
<reference evidence="2 3" key="1">
    <citation type="submission" date="2016-07" db="EMBL/GenBank/DDBJ databases">
        <title>Pervasive Adenine N6-methylation of Active Genes in Fungi.</title>
        <authorList>
            <consortium name="DOE Joint Genome Institute"/>
            <person name="Mondo S.J."/>
            <person name="Dannebaum R.O."/>
            <person name="Kuo R.C."/>
            <person name="Labutti K."/>
            <person name="Haridas S."/>
            <person name="Kuo A."/>
            <person name="Salamov A."/>
            <person name="Ahrendt S.R."/>
            <person name="Lipzen A."/>
            <person name="Sullivan W."/>
            <person name="Andreopoulos W.B."/>
            <person name="Clum A."/>
            <person name="Lindquist E."/>
            <person name="Daum C."/>
            <person name="Ramamoorthy G.K."/>
            <person name="Gryganskyi A."/>
            <person name="Culley D."/>
            <person name="Magnuson J.K."/>
            <person name="James T.Y."/>
            <person name="O'Malley M.A."/>
            <person name="Stajich J.E."/>
            <person name="Spatafora J.W."/>
            <person name="Visel A."/>
            <person name="Grigoriev I.V."/>
        </authorList>
    </citation>
    <scope>NUCLEOTIDE SEQUENCE [LARGE SCALE GENOMIC DNA]</scope>
    <source>
        <strain evidence="2 3">CBS 115471</strain>
    </source>
</reference>
<keyword evidence="3" id="KW-1185">Reference proteome</keyword>
<organism evidence="2 3">
    <name type="scientific">Clohesyomyces aquaticus</name>
    <dbReference type="NCBI Taxonomy" id="1231657"/>
    <lineage>
        <taxon>Eukaryota</taxon>
        <taxon>Fungi</taxon>
        <taxon>Dikarya</taxon>
        <taxon>Ascomycota</taxon>
        <taxon>Pezizomycotina</taxon>
        <taxon>Dothideomycetes</taxon>
        <taxon>Pleosporomycetidae</taxon>
        <taxon>Pleosporales</taxon>
        <taxon>Lindgomycetaceae</taxon>
        <taxon>Clohesyomyces</taxon>
    </lineage>
</organism>
<dbReference type="Pfam" id="PF06985">
    <property type="entry name" value="HET"/>
    <property type="match status" value="1"/>
</dbReference>
<dbReference type="PANTHER" id="PTHR33112:SF16">
    <property type="entry name" value="HETEROKARYON INCOMPATIBILITY DOMAIN-CONTAINING PROTEIN"/>
    <property type="match status" value="1"/>
</dbReference>
<dbReference type="EMBL" id="MCFA01000064">
    <property type="protein sequence ID" value="ORY11088.1"/>
    <property type="molecule type" value="Genomic_DNA"/>
</dbReference>
<dbReference type="PANTHER" id="PTHR33112">
    <property type="entry name" value="DOMAIN PROTEIN, PUTATIVE-RELATED"/>
    <property type="match status" value="1"/>
</dbReference>
<dbReference type="AlphaFoldDB" id="A0A1Y1ZLG9"/>
<comment type="caution">
    <text evidence="2">The sequence shown here is derived from an EMBL/GenBank/DDBJ whole genome shotgun (WGS) entry which is preliminary data.</text>
</comment>
<evidence type="ECO:0000313" key="2">
    <source>
        <dbReference type="EMBL" id="ORY11088.1"/>
    </source>
</evidence>
<dbReference type="STRING" id="1231657.A0A1Y1ZLG9"/>
<dbReference type="OrthoDB" id="5125733at2759"/>
<proteinExistence type="predicted"/>
<protein>
    <submittedName>
        <fullName evidence="2">Heterokaryon incompatibility protein-domain-containing protein</fullName>
    </submittedName>
</protein>
<evidence type="ECO:0000313" key="3">
    <source>
        <dbReference type="Proteomes" id="UP000193144"/>
    </source>
</evidence>
<evidence type="ECO:0000259" key="1">
    <source>
        <dbReference type="Pfam" id="PF06985"/>
    </source>
</evidence>